<name>A0ABD2PN45_9PLAT</name>
<reference evidence="2 3" key="1">
    <citation type="submission" date="2024-11" db="EMBL/GenBank/DDBJ databases">
        <title>Adaptive evolution of stress response genes in parasites aligns with host niche diversity.</title>
        <authorList>
            <person name="Hahn C."/>
            <person name="Resl P."/>
        </authorList>
    </citation>
    <scope>NUCLEOTIDE SEQUENCE [LARGE SCALE GENOMIC DNA]</scope>
    <source>
        <strain evidence="2">EGGRZ-B1_66</strain>
        <tissue evidence="2">Body</tissue>
    </source>
</reference>
<feature type="non-terminal residue" evidence="2">
    <location>
        <position position="1"/>
    </location>
</feature>
<gene>
    <name evidence="2" type="ORF">Ciccas_013168</name>
</gene>
<feature type="non-terminal residue" evidence="2">
    <location>
        <position position="155"/>
    </location>
</feature>
<evidence type="ECO:0000313" key="3">
    <source>
        <dbReference type="Proteomes" id="UP001626550"/>
    </source>
</evidence>
<dbReference type="AlphaFoldDB" id="A0ABD2PN45"/>
<sequence length="155" mass="17638">MDHYNVTIIFDYHGYEPNYNSLLDQIPPLPTQQPPPTLQPLTPHLTPHLQAPHLTIPPSLSPATIETALSPPDLDESEVEEEPEELDGYPLPDCLHTTADLENLGAHDRVRLISRPVSRRPFLSLSGRVYRYKGFIANGPGRNDRVKRKIGWYWK</sequence>
<organism evidence="2 3">
    <name type="scientific">Cichlidogyrus casuarinus</name>
    <dbReference type="NCBI Taxonomy" id="1844966"/>
    <lineage>
        <taxon>Eukaryota</taxon>
        <taxon>Metazoa</taxon>
        <taxon>Spiralia</taxon>
        <taxon>Lophotrochozoa</taxon>
        <taxon>Platyhelminthes</taxon>
        <taxon>Monogenea</taxon>
        <taxon>Monopisthocotylea</taxon>
        <taxon>Dactylogyridea</taxon>
        <taxon>Ancyrocephalidae</taxon>
        <taxon>Cichlidogyrus</taxon>
    </lineage>
</organism>
<feature type="region of interest" description="Disordered" evidence="1">
    <location>
        <begin position="47"/>
        <end position="88"/>
    </location>
</feature>
<comment type="caution">
    <text evidence="2">The sequence shown here is derived from an EMBL/GenBank/DDBJ whole genome shotgun (WGS) entry which is preliminary data.</text>
</comment>
<proteinExistence type="predicted"/>
<keyword evidence="3" id="KW-1185">Reference proteome</keyword>
<dbReference type="EMBL" id="JBJKFK010005475">
    <property type="protein sequence ID" value="KAL3308302.1"/>
    <property type="molecule type" value="Genomic_DNA"/>
</dbReference>
<evidence type="ECO:0000256" key="1">
    <source>
        <dbReference type="SAM" id="MobiDB-lite"/>
    </source>
</evidence>
<evidence type="ECO:0000313" key="2">
    <source>
        <dbReference type="EMBL" id="KAL3308302.1"/>
    </source>
</evidence>
<feature type="compositionally biased region" description="Acidic residues" evidence="1">
    <location>
        <begin position="73"/>
        <end position="87"/>
    </location>
</feature>
<protein>
    <submittedName>
        <fullName evidence="2">Uncharacterized protein</fullName>
    </submittedName>
</protein>
<accession>A0ABD2PN45</accession>
<dbReference type="Proteomes" id="UP001626550">
    <property type="component" value="Unassembled WGS sequence"/>
</dbReference>